<feature type="domain" description="HTH luxR-type" evidence="1">
    <location>
        <begin position="764"/>
        <end position="829"/>
    </location>
</feature>
<name>A0ABX8S0I0_NOCIO</name>
<dbReference type="PANTHER" id="PTHR47691:SF3">
    <property type="entry name" value="HTH-TYPE TRANSCRIPTIONAL REGULATOR RV0890C-RELATED"/>
    <property type="match status" value="1"/>
</dbReference>
<proteinExistence type="predicted"/>
<dbReference type="Proteomes" id="UP000694257">
    <property type="component" value="Chromosome"/>
</dbReference>
<protein>
    <submittedName>
        <fullName evidence="2">LuxR C-terminal-related transcriptional regulator</fullName>
    </submittedName>
</protein>
<evidence type="ECO:0000259" key="1">
    <source>
        <dbReference type="PROSITE" id="PS50043"/>
    </source>
</evidence>
<dbReference type="Pfam" id="PF00196">
    <property type="entry name" value="GerE"/>
    <property type="match status" value="1"/>
</dbReference>
<organism evidence="2 3">
    <name type="scientific">Nocardia iowensis</name>
    <dbReference type="NCBI Taxonomy" id="204891"/>
    <lineage>
        <taxon>Bacteria</taxon>
        <taxon>Bacillati</taxon>
        <taxon>Actinomycetota</taxon>
        <taxon>Actinomycetes</taxon>
        <taxon>Mycobacteriales</taxon>
        <taxon>Nocardiaceae</taxon>
        <taxon>Nocardia</taxon>
    </lineage>
</organism>
<dbReference type="EMBL" id="CP078145">
    <property type="protein sequence ID" value="QXN94707.1"/>
    <property type="molecule type" value="Genomic_DNA"/>
</dbReference>
<dbReference type="RefSeq" id="WP_218477352.1">
    <property type="nucleotide sequence ID" value="NZ_BAABJN010000004.1"/>
</dbReference>
<accession>A0ABX8S0I0</accession>
<evidence type="ECO:0000313" key="2">
    <source>
        <dbReference type="EMBL" id="QXN94707.1"/>
    </source>
</evidence>
<dbReference type="PANTHER" id="PTHR47691">
    <property type="entry name" value="REGULATOR-RELATED"/>
    <property type="match status" value="1"/>
</dbReference>
<dbReference type="Pfam" id="PF13191">
    <property type="entry name" value="AAA_16"/>
    <property type="match status" value="1"/>
</dbReference>
<dbReference type="InterPro" id="IPR000792">
    <property type="entry name" value="Tscrpt_reg_LuxR_C"/>
</dbReference>
<dbReference type="PROSITE" id="PS50043">
    <property type="entry name" value="HTH_LUXR_2"/>
    <property type="match status" value="1"/>
</dbReference>
<dbReference type="InterPro" id="IPR041664">
    <property type="entry name" value="AAA_16"/>
</dbReference>
<keyword evidence="3" id="KW-1185">Reference proteome</keyword>
<dbReference type="SMART" id="SM00421">
    <property type="entry name" value="HTH_LUXR"/>
    <property type="match status" value="1"/>
</dbReference>
<gene>
    <name evidence="2" type="ORF">KV110_17615</name>
</gene>
<reference evidence="2 3" key="1">
    <citation type="submission" date="2021-07" db="EMBL/GenBank/DDBJ databases">
        <title>Whole Genome Sequence of Nocardia Iowensis.</title>
        <authorList>
            <person name="Lamm A."/>
            <person name="Collins-Fairclough A.M."/>
            <person name="Bunk B."/>
            <person name="Sproer C."/>
        </authorList>
    </citation>
    <scope>NUCLEOTIDE SEQUENCE [LARGE SCALE GENOMIC DNA]</scope>
    <source>
        <strain evidence="2 3">NRRL 5646</strain>
    </source>
</reference>
<evidence type="ECO:0000313" key="3">
    <source>
        <dbReference type="Proteomes" id="UP000694257"/>
    </source>
</evidence>
<sequence length="844" mass="92688">MSGSRGHTDIPGGAGAFLGRRTELREIESLLLSGSCTRLLTLVGPGGIGKTRLAVEALRNIRDSAQCAVHWSRLARLAPGADTGAIAEEVVRSAVKADIAGRSAWDTLLAAFGDEGELRSPARRVVLLMDNCEHLLEGVVPLIADLLEALPGLTVMATSREPLGWADERIVVVPPLTPTQALELFRYGAELTGRPIPEDPEQRAIAEQICRHVDNNPLFIRLAAARLRYRPPAVLLRELTGDRDDQRLHWSHSVSLGAEERHSGVRDVLAWSYLLCTDGERILLARLSVFAAGFETEAVETRASGAEFDAIVAVCADHALSASSVEEMLERLVDRSLVRTSIRGTKVRYFLPESVRVFAAERLRDHRGGSDERQLRARHRRYYRDRVVAGHTVWYGPDEQHWIDWARAAADNILLGIETGLTDPAEAVIALETATILMSLRFPYGASRAITTLTEQALEVTRDTAKMRTGLWVTAAAFIGWIALWQGKHTYTAQLLDECVAVWVTDSMLHRDWRGRADRDIGLPATVELTWGLELMAIHLDPRALDVLARARRKFAAVGDRLGEDRSELFEALACSVVGEPERALALSEQHLHHARASGAGFAISWAELAVVLAQSRHGDRHEALRLGRVVLERLVAIGDRQTAGWLIHYCMMARTYILADQLATVTGDPDEVRIAATEIATLQGGIATLHRSLGLATDKVPLAAGETRQAIEVATLVLGEEGYEAAARRGAGLRPERDELQLFALGRHKIDETPTGRRAAQPINSRWEELSPAEREVALLAAAGWPNSAIATRRGSSIRTVDAQVASIRTKLMITARSDIISHIPDELDGLVQHESERRPARK</sequence>